<keyword evidence="2" id="KW-0732">Signal</keyword>
<feature type="region of interest" description="Disordered" evidence="1">
    <location>
        <begin position="211"/>
        <end position="235"/>
    </location>
</feature>
<dbReference type="Proteomes" id="UP000476055">
    <property type="component" value="Unassembled WGS sequence"/>
</dbReference>
<evidence type="ECO:0000313" key="4">
    <source>
        <dbReference type="Proteomes" id="UP000476055"/>
    </source>
</evidence>
<dbReference type="AlphaFoldDB" id="A0A6L5YHW7"/>
<evidence type="ECO:0000313" key="3">
    <source>
        <dbReference type="EMBL" id="MST57488.1"/>
    </source>
</evidence>
<comment type="caution">
    <text evidence="3">The sequence shown here is derived from an EMBL/GenBank/DDBJ whole genome shotgun (WGS) entry which is preliminary data.</text>
</comment>
<gene>
    <name evidence="3" type="ORF">FYJ59_04390</name>
</gene>
<dbReference type="RefSeq" id="WP_154495497.1">
    <property type="nucleotide sequence ID" value="NZ_VUMU01000003.1"/>
</dbReference>
<protein>
    <submittedName>
        <fullName evidence="3">Uncharacterized protein</fullName>
    </submittedName>
</protein>
<accession>A0A6L5YHW7</accession>
<evidence type="ECO:0000256" key="2">
    <source>
        <dbReference type="SAM" id="SignalP"/>
    </source>
</evidence>
<keyword evidence="4" id="KW-1185">Reference proteome</keyword>
<reference evidence="3 4" key="1">
    <citation type="submission" date="2019-08" db="EMBL/GenBank/DDBJ databases">
        <title>In-depth cultivation of the pig gut microbiome towards novel bacterial diversity and tailored functional studies.</title>
        <authorList>
            <person name="Wylensek D."/>
            <person name="Hitch T.C.A."/>
            <person name="Clavel T."/>
        </authorList>
    </citation>
    <scope>NUCLEOTIDE SEQUENCE [LARGE SCALE GENOMIC DNA]</scope>
    <source>
        <strain evidence="3 4">WCA3-601-WT-6H</strain>
    </source>
</reference>
<dbReference type="EMBL" id="VUMU01000003">
    <property type="protein sequence ID" value="MST57488.1"/>
    <property type="molecule type" value="Genomic_DNA"/>
</dbReference>
<name>A0A6L5YHW7_9FIRM</name>
<evidence type="ECO:0000256" key="1">
    <source>
        <dbReference type="SAM" id="MobiDB-lite"/>
    </source>
</evidence>
<feature type="signal peptide" evidence="2">
    <location>
        <begin position="1"/>
        <end position="23"/>
    </location>
</feature>
<dbReference type="PROSITE" id="PS51257">
    <property type="entry name" value="PROKAR_LIPOPROTEIN"/>
    <property type="match status" value="1"/>
</dbReference>
<feature type="chain" id="PRO_5039358496" evidence="2">
    <location>
        <begin position="24"/>
        <end position="235"/>
    </location>
</feature>
<proteinExistence type="predicted"/>
<sequence>MKKNILLLSLCTLLVLSFTGCGASGDSQNPTEATGPIAPMIAESLAPMECPESGAEDDLAIAIGSEALCDLGSVRFSLSLPETWDYEIRNVTTSEMTTDAIVFWNIAYPEDTFTLVYAPVPGICGTGVTSEKITLPDSGLNGWKHTEIYRTEQKYWIYITLSDPDIPLQGNTLQLESTLPLADWYTLESDFNRIFETIRLQYTDFGTPGTQDALLSPAETPSFPEMPCLSSTSVP</sequence>
<organism evidence="3 4">
    <name type="scientific">Waltera intestinalis</name>
    <dbReference type="NCBI Taxonomy" id="2606635"/>
    <lineage>
        <taxon>Bacteria</taxon>
        <taxon>Bacillati</taxon>
        <taxon>Bacillota</taxon>
        <taxon>Clostridia</taxon>
        <taxon>Lachnospirales</taxon>
        <taxon>Lachnospiraceae</taxon>
        <taxon>Waltera</taxon>
    </lineage>
</organism>